<proteinExistence type="predicted"/>
<dbReference type="AlphaFoldDB" id="A0A524RUT3"/>
<name>A0A524RUT3_9CHRO</name>
<keyword evidence="2" id="KW-0233">DNA recombination</keyword>
<reference evidence="4 5" key="1">
    <citation type="journal article" date="2019" name="mSystems">
        <title>Life at home and on the roam: Genomic adaptions reflect the dual lifestyle of an intracellular, facultative symbiont.</title>
        <authorList>
            <person name="Burgsdorf I."/>
        </authorList>
    </citation>
    <scope>NUCLEOTIDE SEQUENCE [LARGE SCALE GENOMIC DNA]</scope>
    <source>
        <strain evidence="4">277cI</strain>
    </source>
</reference>
<dbReference type="SMART" id="SM00857">
    <property type="entry name" value="Resolvase"/>
    <property type="match status" value="1"/>
</dbReference>
<accession>A0A524RUT3</accession>
<dbReference type="PANTHER" id="PTHR30461:SF2">
    <property type="entry name" value="SERINE RECOMBINASE PINE-RELATED"/>
    <property type="match status" value="1"/>
</dbReference>
<gene>
    <name evidence="4" type="ORF">ERJ68_02395</name>
</gene>
<dbReference type="InterPro" id="IPR006119">
    <property type="entry name" value="Resolv_N"/>
</dbReference>
<feature type="domain" description="Resolvase/invertase-type recombinase catalytic" evidence="3">
    <location>
        <begin position="1"/>
        <end position="141"/>
    </location>
</feature>
<dbReference type="PROSITE" id="PS51736">
    <property type="entry name" value="RECOMBINASES_3"/>
    <property type="match status" value="1"/>
</dbReference>
<dbReference type="EMBL" id="SRMN01000026">
    <property type="protein sequence ID" value="TGH25746.1"/>
    <property type="molecule type" value="Genomic_DNA"/>
</dbReference>
<organism evidence="4 5">
    <name type="scientific">Aphanocapsa feldmannii 277cI</name>
    <dbReference type="NCBI Taxonomy" id="2507554"/>
    <lineage>
        <taxon>Bacteria</taxon>
        <taxon>Bacillati</taxon>
        <taxon>Cyanobacteriota</taxon>
        <taxon>Cyanophyceae</taxon>
        <taxon>Oscillatoriophycideae</taxon>
        <taxon>Chroococcales</taxon>
        <taxon>Microcystaceae</taxon>
        <taxon>Aphanocapsa</taxon>
    </lineage>
</organism>
<dbReference type="SUPFAM" id="SSF53041">
    <property type="entry name" value="Resolvase-like"/>
    <property type="match status" value="1"/>
</dbReference>
<evidence type="ECO:0000256" key="2">
    <source>
        <dbReference type="ARBA" id="ARBA00023172"/>
    </source>
</evidence>
<dbReference type="InterPro" id="IPR036162">
    <property type="entry name" value="Resolvase-like_N_sf"/>
</dbReference>
<dbReference type="CDD" id="cd00338">
    <property type="entry name" value="Ser_Recombinase"/>
    <property type="match status" value="1"/>
</dbReference>
<dbReference type="InterPro" id="IPR050639">
    <property type="entry name" value="SSR_resolvase"/>
</dbReference>
<comment type="caution">
    <text evidence="4">The sequence shown here is derived from an EMBL/GenBank/DDBJ whole genome shotgun (WGS) entry which is preliminary data.</text>
</comment>
<evidence type="ECO:0000259" key="3">
    <source>
        <dbReference type="PROSITE" id="PS51736"/>
    </source>
</evidence>
<dbReference type="Pfam" id="PF00239">
    <property type="entry name" value="Resolvase"/>
    <property type="match status" value="1"/>
</dbReference>
<protein>
    <recommendedName>
        <fullName evidence="3">Resolvase/invertase-type recombinase catalytic domain-containing protein</fullName>
    </recommendedName>
</protein>
<evidence type="ECO:0000256" key="1">
    <source>
        <dbReference type="ARBA" id="ARBA00023125"/>
    </source>
</evidence>
<dbReference type="GO" id="GO:0003677">
    <property type="term" value="F:DNA binding"/>
    <property type="evidence" value="ECO:0007669"/>
    <property type="project" value="UniProtKB-KW"/>
</dbReference>
<dbReference type="Proteomes" id="UP000315454">
    <property type="component" value="Unassembled WGS sequence"/>
</dbReference>
<dbReference type="GO" id="GO:0000150">
    <property type="term" value="F:DNA strand exchange activity"/>
    <property type="evidence" value="ECO:0007669"/>
    <property type="project" value="InterPro"/>
</dbReference>
<dbReference type="PANTHER" id="PTHR30461">
    <property type="entry name" value="DNA-INVERTASE FROM LAMBDOID PROPHAGE"/>
    <property type="match status" value="1"/>
</dbReference>
<evidence type="ECO:0000313" key="4">
    <source>
        <dbReference type="EMBL" id="TGH25746.1"/>
    </source>
</evidence>
<dbReference type="Gene3D" id="3.40.50.1390">
    <property type="entry name" value="Resolvase, N-terminal catalytic domain"/>
    <property type="match status" value="1"/>
</dbReference>
<sequence>MLVGYCRVSTASGEQLSSLNSQRSRLTRNGCNFILQDIDSGLNCERVNYQQLKALVRSRSVSAILVTSSSRLGRDARECDDFISLCDRFDVSCNALDEGRLSMITAEDMLITRLRGSINQTESMKISQRVKAGYQEGKRQNRPMRRACWGYKLSEDKKLLIPHPYEFNQAKKFIETLKRVHWRPLQALGFWNSNIPLNSDRAVHYWLCNPVLRGGLGYGFHHMSAGSSEYEYIVWGTHTPLLSVADFDMYKKSTAANRKSWGKNSIRKPSVLTSLCICGYCGRKMSYRTGRKIIYCYRFNCGHGFHSVDENLVLSFIQSNILQTIQVWNERWQPSHPYSQISQLKEDIKRLISSDDPDMSSAIQIKRQRLQLLLQVKPSRDDHLLEQLKDSSLYAEEKHYLLRPLLLKLLRAVVIQDRQPIRLELND</sequence>
<evidence type="ECO:0000313" key="5">
    <source>
        <dbReference type="Proteomes" id="UP000315454"/>
    </source>
</evidence>
<keyword evidence="1" id="KW-0238">DNA-binding</keyword>